<name>A0A2T0T2W1_9BACT</name>
<dbReference type="PANTHER" id="PTHR30329">
    <property type="entry name" value="STATOR ELEMENT OF FLAGELLAR MOTOR COMPLEX"/>
    <property type="match status" value="1"/>
</dbReference>
<dbReference type="EMBL" id="PVTE01000007">
    <property type="protein sequence ID" value="PRY39996.1"/>
    <property type="molecule type" value="Genomic_DNA"/>
</dbReference>
<dbReference type="PRINTS" id="PR01021">
    <property type="entry name" value="OMPADOMAIN"/>
</dbReference>
<dbReference type="Gene3D" id="2.60.40.1120">
    <property type="entry name" value="Carboxypeptidase-like, regulatory domain"/>
    <property type="match status" value="1"/>
</dbReference>
<feature type="region of interest" description="Disordered" evidence="5">
    <location>
        <begin position="144"/>
        <end position="224"/>
    </location>
</feature>
<keyword evidence="8" id="KW-1185">Reference proteome</keyword>
<dbReference type="Pfam" id="PF00691">
    <property type="entry name" value="OmpA"/>
    <property type="match status" value="1"/>
</dbReference>
<dbReference type="Gene3D" id="3.30.1330.60">
    <property type="entry name" value="OmpA-like domain"/>
    <property type="match status" value="1"/>
</dbReference>
<evidence type="ECO:0000256" key="2">
    <source>
        <dbReference type="ARBA" id="ARBA00023136"/>
    </source>
</evidence>
<reference evidence="7 8" key="1">
    <citation type="submission" date="2018-03" db="EMBL/GenBank/DDBJ databases">
        <title>Genomic Encyclopedia of Archaeal and Bacterial Type Strains, Phase II (KMG-II): from individual species to whole genera.</title>
        <authorList>
            <person name="Goeker M."/>
        </authorList>
    </citation>
    <scope>NUCLEOTIDE SEQUENCE [LARGE SCALE GENOMIC DNA]</scope>
    <source>
        <strain evidence="7 8">DSM 28354</strain>
    </source>
</reference>
<organism evidence="7 8">
    <name type="scientific">Spirosoma oryzae</name>
    <dbReference type="NCBI Taxonomy" id="1469603"/>
    <lineage>
        <taxon>Bacteria</taxon>
        <taxon>Pseudomonadati</taxon>
        <taxon>Bacteroidota</taxon>
        <taxon>Cytophagia</taxon>
        <taxon>Cytophagales</taxon>
        <taxon>Cytophagaceae</taxon>
        <taxon>Spirosoma</taxon>
    </lineage>
</organism>
<dbReference type="OrthoDB" id="1490539at2"/>
<dbReference type="GO" id="GO:0009279">
    <property type="term" value="C:cell outer membrane"/>
    <property type="evidence" value="ECO:0007669"/>
    <property type="project" value="UniProtKB-SubCell"/>
</dbReference>
<dbReference type="SUPFAM" id="SSF49464">
    <property type="entry name" value="Carboxypeptidase regulatory domain-like"/>
    <property type="match status" value="1"/>
</dbReference>
<dbReference type="InterPro" id="IPR006665">
    <property type="entry name" value="OmpA-like"/>
</dbReference>
<evidence type="ECO:0000313" key="8">
    <source>
        <dbReference type="Proteomes" id="UP000238375"/>
    </source>
</evidence>
<dbReference type="SUPFAM" id="SSF103088">
    <property type="entry name" value="OmpA-like"/>
    <property type="match status" value="1"/>
</dbReference>
<sequence length="402" mass="42449">MMYLKGSFKRWVFMRKWMHHPYVTVPFLLGILGFSTTQIQAQSEATANQKASIAGIVFDADTRQPIPGATVVVQDPSGKQITEQRVGTDGQFRLDVAKNQTYTLNTKSFGYDPESKQFSFTSDQQTSLSGYGIAMHRAGKAATVAPPALTSQTASTSPVPPVSTQPASSGNSTPEPTVTTPKTAPTPTPVATAAASTAAASTVAPKPVPAPVVTPPATSEQSAAVVTASAPVTAKNRRGTAATRRQAAVAQAAAPAAVTPSAPGSSVAPPKTLDAKVSNTTPLLIAPKGEPTQLKSIRFAQSKPELLPDSQAELDQLLAFMNGNPKAEIELAGHTDNQGGFEENIQLSRLRVEAVKEYLVRNGIAASRIVAKGYGPTRPIASNNHEETRRLNRRVEFTVTKE</sequence>
<gene>
    <name evidence="7" type="ORF">CLV58_10790</name>
</gene>
<dbReference type="Pfam" id="PF13620">
    <property type="entry name" value="CarboxypepD_reg"/>
    <property type="match status" value="1"/>
</dbReference>
<keyword evidence="2 4" id="KW-0472">Membrane</keyword>
<evidence type="ECO:0000313" key="7">
    <source>
        <dbReference type="EMBL" id="PRY39996.1"/>
    </source>
</evidence>
<feature type="compositionally biased region" description="Low complexity" evidence="5">
    <location>
        <begin position="215"/>
        <end position="224"/>
    </location>
</feature>
<accession>A0A2T0T2W1</accession>
<comment type="caution">
    <text evidence="7">The sequence shown here is derived from an EMBL/GenBank/DDBJ whole genome shotgun (WGS) entry which is preliminary data.</text>
</comment>
<feature type="compositionally biased region" description="Low complexity" evidence="5">
    <location>
        <begin position="254"/>
        <end position="270"/>
    </location>
</feature>
<dbReference type="InterPro" id="IPR008969">
    <property type="entry name" value="CarboxyPept-like_regulatory"/>
</dbReference>
<evidence type="ECO:0000256" key="1">
    <source>
        <dbReference type="ARBA" id="ARBA00004442"/>
    </source>
</evidence>
<evidence type="ECO:0000256" key="5">
    <source>
        <dbReference type="SAM" id="MobiDB-lite"/>
    </source>
</evidence>
<dbReference type="AlphaFoldDB" id="A0A2T0T2W1"/>
<evidence type="ECO:0000259" key="6">
    <source>
        <dbReference type="PROSITE" id="PS51123"/>
    </source>
</evidence>
<evidence type="ECO:0000256" key="4">
    <source>
        <dbReference type="PROSITE-ProRule" id="PRU00473"/>
    </source>
</evidence>
<protein>
    <submittedName>
        <fullName evidence="7">Outer membrane protein OmpA-like peptidoglycan-associated protein</fullName>
    </submittedName>
</protein>
<feature type="compositionally biased region" description="Low complexity" evidence="5">
    <location>
        <begin position="176"/>
        <end position="205"/>
    </location>
</feature>
<comment type="subcellular location">
    <subcellularLocation>
        <location evidence="1">Cell outer membrane</location>
    </subcellularLocation>
</comment>
<dbReference type="InterPro" id="IPR006664">
    <property type="entry name" value="OMP_bac"/>
</dbReference>
<dbReference type="Proteomes" id="UP000238375">
    <property type="component" value="Unassembled WGS sequence"/>
</dbReference>
<dbReference type="InterPro" id="IPR036737">
    <property type="entry name" value="OmpA-like_sf"/>
</dbReference>
<feature type="domain" description="OmpA-like" evidence="6">
    <location>
        <begin position="286"/>
        <end position="402"/>
    </location>
</feature>
<dbReference type="CDD" id="cd07185">
    <property type="entry name" value="OmpA_C-like"/>
    <property type="match status" value="1"/>
</dbReference>
<dbReference type="InterPro" id="IPR050330">
    <property type="entry name" value="Bact_OuterMem_StrucFunc"/>
</dbReference>
<dbReference type="PROSITE" id="PS51123">
    <property type="entry name" value="OMPA_2"/>
    <property type="match status" value="1"/>
</dbReference>
<dbReference type="PANTHER" id="PTHR30329:SF21">
    <property type="entry name" value="LIPOPROTEIN YIAD-RELATED"/>
    <property type="match status" value="1"/>
</dbReference>
<proteinExistence type="predicted"/>
<keyword evidence="3" id="KW-0998">Cell outer membrane</keyword>
<feature type="region of interest" description="Disordered" evidence="5">
    <location>
        <begin position="254"/>
        <end position="274"/>
    </location>
</feature>
<evidence type="ECO:0000256" key="3">
    <source>
        <dbReference type="ARBA" id="ARBA00023237"/>
    </source>
</evidence>